<dbReference type="EMBL" id="LVWD01000013">
    <property type="protein sequence ID" value="OAD41844.1"/>
    <property type="molecule type" value="Genomic_DNA"/>
</dbReference>
<name>A0A162P6J5_9BURK</name>
<dbReference type="KEGG" id="hyl:LPB072_12510"/>
<protein>
    <submittedName>
        <fullName evidence="1">Uncharacterized protein</fullName>
    </submittedName>
</protein>
<dbReference type="OrthoDB" id="8903985at2"/>
<dbReference type="Proteomes" id="UP000185657">
    <property type="component" value="Unassembled WGS sequence"/>
</dbReference>
<reference evidence="2 3" key="1">
    <citation type="submission" date="2016-02" db="EMBL/GenBank/DDBJ databases">
        <title>Draft genome sequence of Hydrogenophaga sp. LPB0072.</title>
        <authorList>
            <person name="Shin S.-K."/>
            <person name="Yi H."/>
        </authorList>
    </citation>
    <scope>NUCLEOTIDE SEQUENCE [LARGE SCALE GENOMIC DNA]</scope>
    <source>
        <strain evidence="2 3">LPB0072</strain>
    </source>
</reference>
<evidence type="ECO:0000313" key="3">
    <source>
        <dbReference type="Proteomes" id="UP000185657"/>
    </source>
</evidence>
<proteinExistence type="predicted"/>
<dbReference type="Proteomes" id="UP000185680">
    <property type="component" value="Chromosome"/>
</dbReference>
<organism evidence="1 4">
    <name type="scientific">Hydrogenophaga crassostreae</name>
    <dbReference type="NCBI Taxonomy" id="1763535"/>
    <lineage>
        <taxon>Bacteria</taxon>
        <taxon>Pseudomonadati</taxon>
        <taxon>Pseudomonadota</taxon>
        <taxon>Betaproteobacteria</taxon>
        <taxon>Burkholderiales</taxon>
        <taxon>Comamonadaceae</taxon>
        <taxon>Hydrogenophaga</taxon>
    </lineage>
</organism>
<evidence type="ECO:0000313" key="4">
    <source>
        <dbReference type="Proteomes" id="UP000185680"/>
    </source>
</evidence>
<dbReference type="EMBL" id="CP017476">
    <property type="protein sequence ID" value="AOW13551.1"/>
    <property type="molecule type" value="Genomic_DNA"/>
</dbReference>
<evidence type="ECO:0000313" key="2">
    <source>
        <dbReference type="EMBL" id="OAD41844.1"/>
    </source>
</evidence>
<accession>A0A162P6J5</accession>
<keyword evidence="3" id="KW-1185">Reference proteome</keyword>
<evidence type="ECO:0000313" key="1">
    <source>
        <dbReference type="EMBL" id="AOW13551.1"/>
    </source>
</evidence>
<gene>
    <name evidence="1" type="ORF">LPB072_12510</name>
    <name evidence="2" type="ORF">LPB72_11130</name>
</gene>
<dbReference type="AlphaFoldDB" id="A0A162P6J5"/>
<sequence>MPVPDSPTIQPEHWQTDVGSASVAVLNIPGLLSRARVFDVDVTLVVDVPSEGAKTEPWHELTVEFDGQRQWNRRFPSHSPGQTDGLDYHHRVRLEAEQALRVRAVVKVKGSRIRSLMIEAREEL</sequence>
<dbReference type="RefSeq" id="WP_066090210.1">
    <property type="nucleotide sequence ID" value="NZ_CP017476.1"/>
</dbReference>
<reference evidence="1 4" key="2">
    <citation type="submission" date="2016-10" db="EMBL/GenBank/DDBJ databases">
        <title>Hydorgenophaga sp. LPB0072 isolated from gastropod.</title>
        <authorList>
            <person name="Kim E."/>
            <person name="Yi H."/>
        </authorList>
    </citation>
    <scope>NUCLEOTIDE SEQUENCE [LARGE SCALE GENOMIC DNA]</scope>
    <source>
        <strain evidence="1 4">LPB0072</strain>
    </source>
</reference>
<dbReference type="STRING" id="1763535.LPB072_12510"/>